<sequence>MKMQIDNIEINSHLSFREIREIYAGRSKNVEIVNDDVKMIIARTERDEVYKIRFNRDDIIRCMEIWPDYSCFMEMPEKFNIIPDRNAAEKWIERYIRKDDNLKISLTQIHSYGVQYAILIDFSV</sequence>
<name>A0ABR7F444_9FIRM</name>
<gene>
    <name evidence="1" type="ORF">H8S00_10330</name>
</gene>
<accession>A0ABR7F444</accession>
<dbReference type="EMBL" id="JACOOZ010000007">
    <property type="protein sequence ID" value="MBC5668381.1"/>
    <property type="molecule type" value="Genomic_DNA"/>
</dbReference>
<dbReference type="Proteomes" id="UP000597877">
    <property type="component" value="Unassembled WGS sequence"/>
</dbReference>
<comment type="caution">
    <text evidence="1">The sequence shown here is derived from an EMBL/GenBank/DDBJ whole genome shotgun (WGS) entry which is preliminary data.</text>
</comment>
<keyword evidence="2" id="KW-1185">Reference proteome</keyword>
<evidence type="ECO:0008006" key="3">
    <source>
        <dbReference type="Google" id="ProtNLM"/>
    </source>
</evidence>
<dbReference type="RefSeq" id="WP_118590020.1">
    <property type="nucleotide sequence ID" value="NZ_JACOOZ010000007.1"/>
</dbReference>
<reference evidence="1 2" key="1">
    <citation type="submission" date="2020-08" db="EMBL/GenBank/DDBJ databases">
        <title>Genome public.</title>
        <authorList>
            <person name="Liu C."/>
            <person name="Sun Q."/>
        </authorList>
    </citation>
    <scope>NUCLEOTIDE SEQUENCE [LARGE SCALE GENOMIC DNA]</scope>
    <source>
        <strain evidence="1 2">BX4</strain>
    </source>
</reference>
<protein>
    <recommendedName>
        <fullName evidence="3">Phage protein</fullName>
    </recommendedName>
</protein>
<proteinExistence type="predicted"/>
<evidence type="ECO:0000313" key="2">
    <source>
        <dbReference type="Proteomes" id="UP000597877"/>
    </source>
</evidence>
<evidence type="ECO:0000313" key="1">
    <source>
        <dbReference type="EMBL" id="MBC5668381.1"/>
    </source>
</evidence>
<organism evidence="1 2">
    <name type="scientific">Eubacterium segne</name>
    <dbReference type="NCBI Taxonomy" id="2763045"/>
    <lineage>
        <taxon>Bacteria</taxon>
        <taxon>Bacillati</taxon>
        <taxon>Bacillota</taxon>
        <taxon>Clostridia</taxon>
        <taxon>Eubacteriales</taxon>
        <taxon>Eubacteriaceae</taxon>
        <taxon>Eubacterium</taxon>
    </lineage>
</organism>